<evidence type="ECO:0008006" key="5">
    <source>
        <dbReference type="Google" id="ProtNLM"/>
    </source>
</evidence>
<evidence type="ECO:0000256" key="2">
    <source>
        <dbReference type="SAM" id="SignalP"/>
    </source>
</evidence>
<keyword evidence="1" id="KW-0472">Membrane</keyword>
<gene>
    <name evidence="3" type="ORF">C7K25_06235</name>
</gene>
<protein>
    <recommendedName>
        <fullName evidence="5">Sortase</fullName>
    </recommendedName>
</protein>
<organism evidence="3 4">
    <name type="scientific">Gulosibacter molinativorax</name>
    <dbReference type="NCBI Taxonomy" id="256821"/>
    <lineage>
        <taxon>Bacteria</taxon>
        <taxon>Bacillati</taxon>
        <taxon>Actinomycetota</taxon>
        <taxon>Actinomycetes</taxon>
        <taxon>Micrococcales</taxon>
        <taxon>Microbacteriaceae</taxon>
        <taxon>Gulosibacter</taxon>
    </lineage>
</organism>
<keyword evidence="1" id="KW-1133">Transmembrane helix</keyword>
<feature type="chain" id="PRO_5046902520" description="Sortase" evidence="2">
    <location>
        <begin position="21"/>
        <end position="234"/>
    </location>
</feature>
<reference evidence="3" key="1">
    <citation type="submission" date="2018-03" db="EMBL/GenBank/DDBJ databases">
        <authorList>
            <person name="Nunes O.C."/>
            <person name="Lopes A.R."/>
            <person name="Froufe H."/>
            <person name="Munoz-Merida A."/>
            <person name="Barroso C."/>
            <person name="Egas C."/>
        </authorList>
    </citation>
    <scope>NUCLEOTIDE SEQUENCE</scope>
    <source>
        <strain evidence="3">ON4</strain>
    </source>
</reference>
<keyword evidence="1" id="KW-0812">Transmembrane</keyword>
<sequence>MARAIAAFCAVLSLVGVLWTAERANALLADVAETGEAGLLTLRADPHPFHWQDAGPGETHDWLIEASLADATAGTLSLEMRADGALVTEAGMTVSVDSCPVAFSRAAEDAPPQCAGTATPVLPVTPIREIALPESGDVFPLADLRADEPRHLLVTLGIPADASPAELSGASATLSVGLHARGDSVPGNDDTGSHAGLAATGANVLALILLAVGLIGYGLSVRWLRVLRRREGHA</sequence>
<proteinExistence type="predicted"/>
<evidence type="ECO:0000313" key="3">
    <source>
        <dbReference type="EMBL" id="MDJ1370966.1"/>
    </source>
</evidence>
<accession>A0ABT7C8K7</accession>
<dbReference type="Proteomes" id="UP001170379">
    <property type="component" value="Unassembled WGS sequence"/>
</dbReference>
<comment type="caution">
    <text evidence="3">The sequence shown here is derived from an EMBL/GenBank/DDBJ whole genome shotgun (WGS) entry which is preliminary data.</text>
</comment>
<evidence type="ECO:0000313" key="4">
    <source>
        <dbReference type="Proteomes" id="UP001170379"/>
    </source>
</evidence>
<dbReference type="EMBL" id="PXVD01000008">
    <property type="protein sequence ID" value="MDJ1370966.1"/>
    <property type="molecule type" value="Genomic_DNA"/>
</dbReference>
<reference evidence="3" key="2">
    <citation type="journal article" date="2022" name="Sci. Rep.">
        <title>In silico prediction of the enzymes involved in the degradation of the herbicide molinate by Gulosibacter molinativorax ON4T.</title>
        <authorList>
            <person name="Lopes A.R."/>
            <person name="Bunin E."/>
            <person name="Viana A.T."/>
            <person name="Froufe H."/>
            <person name="Munoz-Merida A."/>
            <person name="Pinho D."/>
            <person name="Figueiredo J."/>
            <person name="Barroso C."/>
            <person name="Vaz-Moreira I."/>
            <person name="Bellanger X."/>
            <person name="Egas C."/>
            <person name="Nunes O.C."/>
        </authorList>
    </citation>
    <scope>NUCLEOTIDE SEQUENCE</scope>
    <source>
        <strain evidence="3">ON4</strain>
    </source>
</reference>
<name>A0ABT7C8K7_9MICO</name>
<keyword evidence="2" id="KW-0732">Signal</keyword>
<evidence type="ECO:0000256" key="1">
    <source>
        <dbReference type="SAM" id="Phobius"/>
    </source>
</evidence>
<keyword evidence="4" id="KW-1185">Reference proteome</keyword>
<feature type="transmembrane region" description="Helical" evidence="1">
    <location>
        <begin position="204"/>
        <end position="224"/>
    </location>
</feature>
<feature type="signal peptide" evidence="2">
    <location>
        <begin position="1"/>
        <end position="20"/>
    </location>
</feature>